<accession>A0A9Q4JJ69</accession>
<organism evidence="1 2">
    <name type="scientific">Bacteroides fragilis</name>
    <dbReference type="NCBI Taxonomy" id="817"/>
    <lineage>
        <taxon>Bacteria</taxon>
        <taxon>Pseudomonadati</taxon>
        <taxon>Bacteroidota</taxon>
        <taxon>Bacteroidia</taxon>
        <taxon>Bacteroidales</taxon>
        <taxon>Bacteroidaceae</taxon>
        <taxon>Bacteroides</taxon>
    </lineage>
</organism>
<evidence type="ECO:0000313" key="2">
    <source>
        <dbReference type="Proteomes" id="UP001079672"/>
    </source>
</evidence>
<dbReference type="AlphaFoldDB" id="A0A9Q4JJ69"/>
<dbReference type="RefSeq" id="WP_256163225.1">
    <property type="nucleotide sequence ID" value="NZ_JAPTZU010000014.1"/>
</dbReference>
<protein>
    <submittedName>
        <fullName evidence="1">Uncharacterized protein</fullName>
    </submittedName>
</protein>
<dbReference type="Proteomes" id="UP001079672">
    <property type="component" value="Unassembled WGS sequence"/>
</dbReference>
<sequence length="40" mass="4588">MDHLLLIRFQVGILSTELDILIQYLPVLTTEHIDGRLKLG</sequence>
<dbReference type="EMBL" id="JAPTZU010000014">
    <property type="protein sequence ID" value="MCZ2689442.1"/>
    <property type="molecule type" value="Genomic_DNA"/>
</dbReference>
<comment type="caution">
    <text evidence="1">The sequence shown here is derived from an EMBL/GenBank/DDBJ whole genome shotgun (WGS) entry which is preliminary data.</text>
</comment>
<proteinExistence type="predicted"/>
<evidence type="ECO:0000313" key="1">
    <source>
        <dbReference type="EMBL" id="MCZ2689442.1"/>
    </source>
</evidence>
<gene>
    <name evidence="1" type="ORF">O1433_18250</name>
</gene>
<name>A0A9Q4JJ69_BACFG</name>
<reference evidence="1" key="1">
    <citation type="submission" date="2022-12" db="EMBL/GenBank/DDBJ databases">
        <title>Development of a Multilocus Sequence Typing Scheme for Bacteroides fragilis Based on Whole Genome Sequencing Data and Clinical Application.</title>
        <authorList>
            <person name="Nielsen F.D."/>
            <person name="Justesen U.S."/>
        </authorList>
    </citation>
    <scope>NUCLEOTIDE SEQUENCE</scope>
    <source>
        <strain evidence="1">BF_AM_ODE_DK_2015_4</strain>
    </source>
</reference>